<reference evidence="2 3" key="1">
    <citation type="submission" date="2020-03" db="EMBL/GenBank/DDBJ databases">
        <authorList>
            <person name="Kim M.K."/>
        </authorList>
    </citation>
    <scope>NUCLEOTIDE SEQUENCE [LARGE SCALE GENOMIC DNA]</scope>
    <source>
        <strain evidence="2 3">BT328</strain>
    </source>
</reference>
<proteinExistence type="predicted"/>
<keyword evidence="3" id="KW-1185">Reference proteome</keyword>
<dbReference type="AlphaFoldDB" id="A0A6G9AQG0"/>
<name>A0A6G9AQG0_9BACT</name>
<organism evidence="2 3">
    <name type="scientific">Spirosoma aureum</name>
    <dbReference type="NCBI Taxonomy" id="2692134"/>
    <lineage>
        <taxon>Bacteria</taxon>
        <taxon>Pseudomonadati</taxon>
        <taxon>Bacteroidota</taxon>
        <taxon>Cytophagia</taxon>
        <taxon>Cytophagales</taxon>
        <taxon>Cytophagaceae</taxon>
        <taxon>Spirosoma</taxon>
    </lineage>
</organism>
<evidence type="ECO:0000313" key="2">
    <source>
        <dbReference type="EMBL" id="QIP14608.1"/>
    </source>
</evidence>
<dbReference type="Proteomes" id="UP000501802">
    <property type="component" value="Chromosome"/>
</dbReference>
<evidence type="ECO:0000256" key="1">
    <source>
        <dbReference type="SAM" id="MobiDB-lite"/>
    </source>
</evidence>
<sequence length="69" mass="7614">MFESSESVSEEDFRCLFPVDESKLMHLKCDYQSDYTEGGPGFTCGGNNPKTGGFARQPNQVSDMGELDP</sequence>
<gene>
    <name evidence="2" type="ORF">G8759_19325</name>
</gene>
<dbReference type="EMBL" id="CP050063">
    <property type="protein sequence ID" value="QIP14608.1"/>
    <property type="molecule type" value="Genomic_DNA"/>
</dbReference>
<evidence type="ECO:0000313" key="3">
    <source>
        <dbReference type="Proteomes" id="UP000501802"/>
    </source>
</evidence>
<dbReference type="KEGG" id="spib:G8759_19325"/>
<accession>A0A6G9AQG0</accession>
<dbReference type="RefSeq" id="WP_167211013.1">
    <property type="nucleotide sequence ID" value="NZ_CP050063.1"/>
</dbReference>
<feature type="region of interest" description="Disordered" evidence="1">
    <location>
        <begin position="42"/>
        <end position="69"/>
    </location>
</feature>
<protein>
    <submittedName>
        <fullName evidence="2">Uncharacterized protein</fullName>
    </submittedName>
</protein>